<dbReference type="Gene3D" id="3.40.50.300">
    <property type="entry name" value="P-loop containing nucleotide triphosphate hydrolases"/>
    <property type="match status" value="1"/>
</dbReference>
<dbReference type="Proteomes" id="UP001315686">
    <property type="component" value="Unassembled WGS sequence"/>
</dbReference>
<dbReference type="GO" id="GO:0005829">
    <property type="term" value="C:cytosol"/>
    <property type="evidence" value="ECO:0007669"/>
    <property type="project" value="TreeGrafter"/>
</dbReference>
<keyword evidence="1" id="KW-0547">Nucleotide-binding</keyword>
<name>A0AAP2CNH3_9RHOB</name>
<evidence type="ECO:0000313" key="4">
    <source>
        <dbReference type="EMBL" id="MBT0957519.1"/>
    </source>
</evidence>
<protein>
    <submittedName>
        <fullName evidence="4">AAA family ATPase</fullName>
    </submittedName>
</protein>
<feature type="domain" description="AAA" evidence="3">
    <location>
        <begin position="158"/>
        <end position="317"/>
    </location>
</feature>
<dbReference type="GO" id="GO:0051782">
    <property type="term" value="P:negative regulation of cell division"/>
    <property type="evidence" value="ECO:0007669"/>
    <property type="project" value="TreeGrafter"/>
</dbReference>
<dbReference type="InterPro" id="IPR025669">
    <property type="entry name" value="AAA_dom"/>
</dbReference>
<dbReference type="RefSeq" id="WP_327793749.1">
    <property type="nucleotide sequence ID" value="NZ_JADQAZ010000002.1"/>
</dbReference>
<dbReference type="GO" id="GO:0016887">
    <property type="term" value="F:ATP hydrolysis activity"/>
    <property type="evidence" value="ECO:0007669"/>
    <property type="project" value="TreeGrafter"/>
</dbReference>
<dbReference type="GO" id="GO:0009898">
    <property type="term" value="C:cytoplasmic side of plasma membrane"/>
    <property type="evidence" value="ECO:0007669"/>
    <property type="project" value="TreeGrafter"/>
</dbReference>
<dbReference type="PANTHER" id="PTHR43384">
    <property type="entry name" value="SEPTUM SITE-DETERMINING PROTEIN MIND HOMOLOG, CHLOROPLASTIC-RELATED"/>
    <property type="match status" value="1"/>
</dbReference>
<dbReference type="PANTHER" id="PTHR43384:SF6">
    <property type="entry name" value="SEPTUM SITE-DETERMINING PROTEIN MIND HOMOLOG, CHLOROPLASTIC"/>
    <property type="match status" value="1"/>
</dbReference>
<dbReference type="SUPFAM" id="SSF52540">
    <property type="entry name" value="P-loop containing nucleoside triphosphate hydrolases"/>
    <property type="match status" value="1"/>
</dbReference>
<gene>
    <name evidence="4" type="ORF">IV417_08980</name>
</gene>
<evidence type="ECO:0000259" key="3">
    <source>
        <dbReference type="Pfam" id="PF13614"/>
    </source>
</evidence>
<sequence length="403" mass="42272">MSFEEYRLEDRPAEAIARPEAAKSQVLVIARTQALGKDLMDSLALDDTVAASVLSGTLSSVMMGGTVDWPAIRFVVFEGDAHSGNDIAALTGLTSMPGVKLSCIAMLHGPLTPDLAEPLLEAGVVEVLPMPAHLSPGASEAVAQAPKQVSENGGDVTVVLRARGGAGATTVAVNLATTHAQKIGGGKTALVDLDIQNGAVALALDLPDSPAASTLIRGQVQADAGFVEAAMEEHSSGLHVLTAPDVFAPLSALQPELVDDLLTALRARYDHIVIDMPQGVADWIEPVLRHAARVLVVTDTSLPAIRRTRRLIDLISEEHMTLPLQVVVNGEKRPMMMTAAQKETARLIGRPMEHWIPADAKAARVAVDMGVPMILGAKRSAAARGLKGLAEAVFAAKKKSEAL</sequence>
<evidence type="ECO:0000256" key="1">
    <source>
        <dbReference type="ARBA" id="ARBA00022741"/>
    </source>
</evidence>
<accession>A0AAP2CNH3</accession>
<keyword evidence="5" id="KW-1185">Reference proteome</keyword>
<evidence type="ECO:0000313" key="5">
    <source>
        <dbReference type="Proteomes" id="UP001315686"/>
    </source>
</evidence>
<evidence type="ECO:0000256" key="2">
    <source>
        <dbReference type="ARBA" id="ARBA00022840"/>
    </source>
</evidence>
<dbReference type="EMBL" id="JADQAZ010000002">
    <property type="protein sequence ID" value="MBT0957519.1"/>
    <property type="molecule type" value="Genomic_DNA"/>
</dbReference>
<dbReference type="GO" id="GO:0005524">
    <property type="term" value="F:ATP binding"/>
    <property type="evidence" value="ECO:0007669"/>
    <property type="project" value="UniProtKB-KW"/>
</dbReference>
<dbReference type="InterPro" id="IPR027417">
    <property type="entry name" value="P-loop_NTPase"/>
</dbReference>
<keyword evidence="2" id="KW-0067">ATP-binding</keyword>
<dbReference type="InterPro" id="IPR050625">
    <property type="entry name" value="ParA/MinD_ATPase"/>
</dbReference>
<dbReference type="AlphaFoldDB" id="A0AAP2CNH3"/>
<organism evidence="4 5">
    <name type="scientific">Harenicola maris</name>
    <dbReference type="NCBI Taxonomy" id="2841044"/>
    <lineage>
        <taxon>Bacteria</taxon>
        <taxon>Pseudomonadati</taxon>
        <taxon>Pseudomonadota</taxon>
        <taxon>Alphaproteobacteria</taxon>
        <taxon>Rhodobacterales</taxon>
        <taxon>Paracoccaceae</taxon>
        <taxon>Harenicola</taxon>
    </lineage>
</organism>
<comment type="caution">
    <text evidence="4">The sequence shown here is derived from an EMBL/GenBank/DDBJ whole genome shotgun (WGS) entry which is preliminary data.</text>
</comment>
<reference evidence="4 5" key="1">
    <citation type="journal article" date="2021" name="Arch. Microbiol.">
        <title>Harenicola maris gen. nov., sp. nov. isolated from the Sea of Japan shallow sediments.</title>
        <authorList>
            <person name="Romanenko L.A."/>
            <person name="Kurilenko V.V."/>
            <person name="Chernysheva N.Y."/>
            <person name="Tekutyeva L.A."/>
            <person name="Velansky P.V."/>
            <person name="Svetashev V.I."/>
            <person name="Isaeva M.P."/>
        </authorList>
    </citation>
    <scope>NUCLEOTIDE SEQUENCE [LARGE SCALE GENOMIC DNA]</scope>
    <source>
        <strain evidence="4 5">KMM 3653</strain>
    </source>
</reference>
<dbReference type="Pfam" id="PF13614">
    <property type="entry name" value="AAA_31"/>
    <property type="match status" value="1"/>
</dbReference>
<proteinExistence type="predicted"/>